<name>A0AAW1KBA0_SAPOF</name>
<dbReference type="Proteomes" id="UP001443914">
    <property type="component" value="Unassembled WGS sequence"/>
</dbReference>
<evidence type="ECO:0000313" key="2">
    <source>
        <dbReference type="EMBL" id="KAK9715052.1"/>
    </source>
</evidence>
<feature type="signal peptide" evidence="1">
    <location>
        <begin position="1"/>
        <end position="30"/>
    </location>
</feature>
<proteinExistence type="predicted"/>
<keyword evidence="1" id="KW-0732">Signal</keyword>
<dbReference type="EMBL" id="JBDFQZ010000006">
    <property type="protein sequence ID" value="KAK9715052.1"/>
    <property type="molecule type" value="Genomic_DNA"/>
</dbReference>
<organism evidence="2 3">
    <name type="scientific">Saponaria officinalis</name>
    <name type="common">Common soapwort</name>
    <name type="synonym">Lychnis saponaria</name>
    <dbReference type="NCBI Taxonomy" id="3572"/>
    <lineage>
        <taxon>Eukaryota</taxon>
        <taxon>Viridiplantae</taxon>
        <taxon>Streptophyta</taxon>
        <taxon>Embryophyta</taxon>
        <taxon>Tracheophyta</taxon>
        <taxon>Spermatophyta</taxon>
        <taxon>Magnoliopsida</taxon>
        <taxon>eudicotyledons</taxon>
        <taxon>Gunneridae</taxon>
        <taxon>Pentapetalae</taxon>
        <taxon>Caryophyllales</taxon>
        <taxon>Caryophyllaceae</taxon>
        <taxon>Caryophylleae</taxon>
        <taxon>Saponaria</taxon>
    </lineage>
</organism>
<gene>
    <name evidence="2" type="ORF">RND81_06G140000</name>
</gene>
<sequence>MKKKAVLELFKSVLIALLLLSTLTIQKATACSDDETDCRGCLVKRMKYDCPSCVPRLRCMAKCLWSGKARLKCVKKCDCNPGYPRMSDCKKCLSKCRCSCTS</sequence>
<evidence type="ECO:0000256" key="1">
    <source>
        <dbReference type="SAM" id="SignalP"/>
    </source>
</evidence>
<evidence type="ECO:0000313" key="3">
    <source>
        <dbReference type="Proteomes" id="UP001443914"/>
    </source>
</evidence>
<accession>A0AAW1KBA0</accession>
<feature type="chain" id="PRO_5043957192" evidence="1">
    <location>
        <begin position="31"/>
        <end position="102"/>
    </location>
</feature>
<reference evidence="2" key="1">
    <citation type="submission" date="2024-03" db="EMBL/GenBank/DDBJ databases">
        <title>WGS assembly of Saponaria officinalis var. Norfolk2.</title>
        <authorList>
            <person name="Jenkins J."/>
            <person name="Shu S."/>
            <person name="Grimwood J."/>
            <person name="Barry K."/>
            <person name="Goodstein D."/>
            <person name="Schmutz J."/>
            <person name="Leebens-Mack J."/>
            <person name="Osbourn A."/>
        </authorList>
    </citation>
    <scope>NUCLEOTIDE SEQUENCE [LARGE SCALE GENOMIC DNA]</scope>
    <source>
        <strain evidence="2">JIC</strain>
    </source>
</reference>
<keyword evidence="3" id="KW-1185">Reference proteome</keyword>
<protein>
    <submittedName>
        <fullName evidence="2">Uncharacterized protein</fullName>
    </submittedName>
</protein>
<comment type="caution">
    <text evidence="2">The sequence shown here is derived from an EMBL/GenBank/DDBJ whole genome shotgun (WGS) entry which is preliminary data.</text>
</comment>
<dbReference type="AlphaFoldDB" id="A0AAW1KBA0"/>